<organism evidence="2 3">
    <name type="scientific">Ensete ventricosum</name>
    <name type="common">Abyssinian banana</name>
    <name type="synonym">Musa ensete</name>
    <dbReference type="NCBI Taxonomy" id="4639"/>
    <lineage>
        <taxon>Eukaryota</taxon>
        <taxon>Viridiplantae</taxon>
        <taxon>Streptophyta</taxon>
        <taxon>Embryophyta</taxon>
        <taxon>Tracheophyta</taxon>
        <taxon>Spermatophyta</taxon>
        <taxon>Magnoliopsida</taxon>
        <taxon>Liliopsida</taxon>
        <taxon>Zingiberales</taxon>
        <taxon>Musaceae</taxon>
        <taxon>Ensete</taxon>
    </lineage>
</organism>
<gene>
    <name evidence="2" type="ORF">OPV22_009847</name>
</gene>
<protein>
    <submittedName>
        <fullName evidence="2">Uncharacterized protein</fullName>
    </submittedName>
</protein>
<evidence type="ECO:0000256" key="1">
    <source>
        <dbReference type="SAM" id="MobiDB-lite"/>
    </source>
</evidence>
<accession>A0AAV8Q0T3</accession>
<dbReference type="AlphaFoldDB" id="A0AAV8Q0T3"/>
<reference evidence="2 3" key="1">
    <citation type="submission" date="2022-12" db="EMBL/GenBank/DDBJ databases">
        <title>Chromosome-scale assembly of the Ensete ventricosum genome.</title>
        <authorList>
            <person name="Dussert Y."/>
            <person name="Stocks J."/>
            <person name="Wendawek A."/>
            <person name="Woldeyes F."/>
            <person name="Nichols R.A."/>
            <person name="Borrell J.S."/>
        </authorList>
    </citation>
    <scope>NUCLEOTIDE SEQUENCE [LARGE SCALE GENOMIC DNA]</scope>
    <source>
        <strain evidence="3">cv. Maze</strain>
        <tissue evidence="2">Seeds</tissue>
    </source>
</reference>
<evidence type="ECO:0000313" key="2">
    <source>
        <dbReference type="EMBL" id="KAJ8499295.1"/>
    </source>
</evidence>
<name>A0AAV8Q0T3_ENSVE</name>
<evidence type="ECO:0000313" key="3">
    <source>
        <dbReference type="Proteomes" id="UP001222027"/>
    </source>
</evidence>
<comment type="caution">
    <text evidence="2">The sequence shown here is derived from an EMBL/GenBank/DDBJ whole genome shotgun (WGS) entry which is preliminary data.</text>
</comment>
<dbReference type="Proteomes" id="UP001222027">
    <property type="component" value="Unassembled WGS sequence"/>
</dbReference>
<proteinExistence type="predicted"/>
<keyword evidence="3" id="KW-1185">Reference proteome</keyword>
<feature type="region of interest" description="Disordered" evidence="1">
    <location>
        <begin position="1"/>
        <end position="22"/>
    </location>
</feature>
<sequence length="168" mass="18795">MSFSSINRQHSDSRPNGLNSSYPLVAGGDGTSLIHKTHDNGWKLGASSHVNLNGRMRPLRFNIGNSQEVEIEMCSFSSSMKSNTSSLVWETNQQITIRHQVVFEKDFSHDARADSQGYNMGKSKFDNYDVLNNHMDVAEGFGLWLNQPSQKQPLLNSELGLSLVNHLK</sequence>
<dbReference type="EMBL" id="JAQQAF010000003">
    <property type="protein sequence ID" value="KAJ8499295.1"/>
    <property type="molecule type" value="Genomic_DNA"/>
</dbReference>